<dbReference type="RefSeq" id="WP_184972300.1">
    <property type="nucleotide sequence ID" value="NZ_JACHIN010000016.1"/>
</dbReference>
<evidence type="ECO:0000313" key="2">
    <source>
        <dbReference type="Proteomes" id="UP000568380"/>
    </source>
</evidence>
<organism evidence="1 2">
    <name type="scientific">Nonomuraea endophytica</name>
    <dbReference type="NCBI Taxonomy" id="714136"/>
    <lineage>
        <taxon>Bacteria</taxon>
        <taxon>Bacillati</taxon>
        <taxon>Actinomycetota</taxon>
        <taxon>Actinomycetes</taxon>
        <taxon>Streptosporangiales</taxon>
        <taxon>Streptosporangiaceae</taxon>
        <taxon>Nonomuraea</taxon>
    </lineage>
</organism>
<proteinExistence type="predicted"/>
<protein>
    <submittedName>
        <fullName evidence="1">Uncharacterized protein YukE</fullName>
    </submittedName>
</protein>
<keyword evidence="2" id="KW-1185">Reference proteome</keyword>
<name>A0A7W8ABQ9_9ACTN</name>
<evidence type="ECO:0000313" key="1">
    <source>
        <dbReference type="EMBL" id="MBB5083324.1"/>
    </source>
</evidence>
<dbReference type="Gene3D" id="1.10.287.1060">
    <property type="entry name" value="ESAT-6-like"/>
    <property type="match status" value="1"/>
</dbReference>
<reference evidence="1 2" key="1">
    <citation type="submission" date="2020-08" db="EMBL/GenBank/DDBJ databases">
        <title>Genomic Encyclopedia of Type Strains, Phase IV (KMG-IV): sequencing the most valuable type-strain genomes for metagenomic binning, comparative biology and taxonomic classification.</title>
        <authorList>
            <person name="Goeker M."/>
        </authorList>
    </citation>
    <scope>NUCLEOTIDE SEQUENCE [LARGE SCALE GENOMIC DNA]</scope>
    <source>
        <strain evidence="1 2">DSM 45385</strain>
    </source>
</reference>
<dbReference type="AlphaFoldDB" id="A0A7W8ABQ9"/>
<comment type="caution">
    <text evidence="1">The sequence shown here is derived from an EMBL/GenBank/DDBJ whole genome shotgun (WGS) entry which is preliminary data.</text>
</comment>
<dbReference type="Proteomes" id="UP000568380">
    <property type="component" value="Unassembled WGS sequence"/>
</dbReference>
<accession>A0A7W8ABQ9</accession>
<dbReference type="EMBL" id="JACHIN010000016">
    <property type="protein sequence ID" value="MBB5083324.1"/>
    <property type="molecule type" value="Genomic_DNA"/>
</dbReference>
<sequence>MTVPSQSDLLRQAAEKELLATAFIQYAEDLDRVFSGVLARPQEVDAFWKGPSSDRFTSRAVQLHHEIDLLRESCTSTADRLRKQAQLARTEAAQLTI</sequence>
<gene>
    <name evidence="1" type="ORF">HNR40_008827</name>
</gene>